<dbReference type="SUPFAM" id="SSF48452">
    <property type="entry name" value="TPR-like"/>
    <property type="match status" value="2"/>
</dbReference>
<dbReference type="AlphaFoldDB" id="A0A916TW93"/>
<protein>
    <recommendedName>
        <fullName evidence="5">DUF3857 domain-containing protein</fullName>
    </recommendedName>
</protein>
<evidence type="ECO:0000256" key="2">
    <source>
        <dbReference type="ARBA" id="ARBA00022803"/>
    </source>
</evidence>
<keyword evidence="2 3" id="KW-0802">TPR repeat</keyword>
<dbReference type="SMART" id="SM00028">
    <property type="entry name" value="TPR"/>
    <property type="match status" value="3"/>
</dbReference>
<evidence type="ECO:0000259" key="5">
    <source>
        <dbReference type="Pfam" id="PF12969"/>
    </source>
</evidence>
<keyword evidence="4" id="KW-0732">Signal</keyword>
<dbReference type="Proteomes" id="UP000608154">
    <property type="component" value="Unassembled WGS sequence"/>
</dbReference>
<keyword evidence="1" id="KW-0677">Repeat</keyword>
<dbReference type="InterPro" id="IPR011990">
    <property type="entry name" value="TPR-like_helical_dom_sf"/>
</dbReference>
<sequence>MKVNLRHVSLAVLAMVPGPAFAGETILYQAHPDWVKEALLPVDQPSGASPFLVFDSQQRVDNGQLWQYQDTAVKITSPEMLAQFSTVAAQWSPHKGDLIVHDVSIRRDGETIDLLAKGMKLEVLRREELLEQRQLTGILSATAAIEGLRVGDVFRLRYSVTVRDKVLGERVQSTIGLPASPFRLGMGRVRAIWPVSEQSKWQVLAKGVAANPTRHGQMVELEFPLPVPKQPEMPQDAPARFQPLPIFELSTFRDWGEVSHTFAPLYQGKGKITDGSPLATEADKIAAATQEPLKRTQAALQLVQDQVRYLALSMNAGNYTPQEPDETWKLRYGDCKAKSLMLLALLDRLGIKAEAVLANTQNGHALLRRLPSAGAFDHVLVRAEVGGQTLWLDGTGIGTRLEDIHDTPDLGYVLPLRTTGGAPEMLVTHANARPAVEVSIDYDESTSYDLPSVANATVTFRGPLALGIGLAVNALAPDQRDEFIHQQMQKMIGEGQYTDLSVETSTENATAVFKGRGILTTMWRARERTRVRGLSTPLSNFTFAPDRARAEWRDIPVATRPPIAAVYHVRIHLPDGGRGYTMEGAADIDTTLGGTRFVSHAGLAGDIFRLDERSESTGAEVPAAQIAVDRAGLAKAQAQIARVVAPANATRRWELARAAKGSTQIAAINAILSANMAKKEPTADPWIARASLRKGTGDYKGAQADLTHAITLSADADTYLQRSAVNRGLGDIPAAIADARKALELDPALDGATQILATLLAEKGDLEESGSLLDEKIALGGDNKRYWEMGKVESLGLYGDSGEALKLLDGLMEMRPHSPDLLNLACWIKGMRGVDVDSAMRQCSSAIELSASPSGPLDSRAVVWFRLGRYDDALRDLDAVLRDAPSQAPSRYMRGIVLAHLGREAESKNELAIARKLDPGVDALYIRVGIKP</sequence>
<comment type="caution">
    <text evidence="6">The sequence shown here is derived from an EMBL/GenBank/DDBJ whole genome shotgun (WGS) entry which is preliminary data.</text>
</comment>
<feature type="signal peptide" evidence="4">
    <location>
        <begin position="1"/>
        <end position="22"/>
    </location>
</feature>
<dbReference type="PROSITE" id="PS50005">
    <property type="entry name" value="TPR"/>
    <property type="match status" value="1"/>
</dbReference>
<dbReference type="Pfam" id="PF13181">
    <property type="entry name" value="TPR_8"/>
    <property type="match status" value="1"/>
</dbReference>
<dbReference type="InterPro" id="IPR024618">
    <property type="entry name" value="DUF3857"/>
</dbReference>
<evidence type="ECO:0000256" key="3">
    <source>
        <dbReference type="PROSITE-ProRule" id="PRU00339"/>
    </source>
</evidence>
<dbReference type="Pfam" id="PF12969">
    <property type="entry name" value="DUF3857"/>
    <property type="match status" value="1"/>
</dbReference>
<dbReference type="SUPFAM" id="SSF54001">
    <property type="entry name" value="Cysteine proteinases"/>
    <property type="match status" value="1"/>
</dbReference>
<name>A0A916TW93_9SPHN</name>
<keyword evidence="7" id="KW-1185">Reference proteome</keyword>
<dbReference type="PANTHER" id="PTHR44858">
    <property type="entry name" value="TETRATRICOPEPTIDE REPEAT PROTEIN 6"/>
    <property type="match status" value="1"/>
</dbReference>
<reference evidence="6" key="1">
    <citation type="journal article" date="2014" name="Int. J. Syst. Evol. Microbiol.">
        <title>Complete genome sequence of Corynebacterium casei LMG S-19264T (=DSM 44701T), isolated from a smear-ripened cheese.</title>
        <authorList>
            <consortium name="US DOE Joint Genome Institute (JGI-PGF)"/>
            <person name="Walter F."/>
            <person name="Albersmeier A."/>
            <person name="Kalinowski J."/>
            <person name="Ruckert C."/>
        </authorList>
    </citation>
    <scope>NUCLEOTIDE SEQUENCE</scope>
    <source>
        <strain evidence="6">CGMCC 1.15095</strain>
    </source>
</reference>
<feature type="repeat" description="TPR" evidence="3">
    <location>
        <begin position="716"/>
        <end position="749"/>
    </location>
</feature>
<gene>
    <name evidence="6" type="ORF">GCM10011494_39510</name>
</gene>
<organism evidence="6 7">
    <name type="scientific">Novosphingobium endophyticum</name>
    <dbReference type="NCBI Taxonomy" id="1955250"/>
    <lineage>
        <taxon>Bacteria</taxon>
        <taxon>Pseudomonadati</taxon>
        <taxon>Pseudomonadota</taxon>
        <taxon>Alphaproteobacteria</taxon>
        <taxon>Sphingomonadales</taxon>
        <taxon>Sphingomonadaceae</taxon>
        <taxon>Novosphingobium</taxon>
    </lineage>
</organism>
<dbReference type="InterPro" id="IPR019734">
    <property type="entry name" value="TPR_rpt"/>
</dbReference>
<evidence type="ECO:0000313" key="6">
    <source>
        <dbReference type="EMBL" id="GGC16709.1"/>
    </source>
</evidence>
<dbReference type="Gene3D" id="1.25.40.10">
    <property type="entry name" value="Tetratricopeptide repeat domain"/>
    <property type="match status" value="1"/>
</dbReference>
<evidence type="ECO:0000256" key="4">
    <source>
        <dbReference type="SAM" id="SignalP"/>
    </source>
</evidence>
<evidence type="ECO:0000256" key="1">
    <source>
        <dbReference type="ARBA" id="ARBA00022737"/>
    </source>
</evidence>
<dbReference type="Gene3D" id="3.10.620.30">
    <property type="match status" value="1"/>
</dbReference>
<dbReference type="EMBL" id="BMHK01000068">
    <property type="protein sequence ID" value="GGC16709.1"/>
    <property type="molecule type" value="Genomic_DNA"/>
</dbReference>
<reference evidence="6" key="2">
    <citation type="submission" date="2020-09" db="EMBL/GenBank/DDBJ databases">
        <authorList>
            <person name="Sun Q."/>
            <person name="Zhou Y."/>
        </authorList>
    </citation>
    <scope>NUCLEOTIDE SEQUENCE</scope>
    <source>
        <strain evidence="6">CGMCC 1.15095</strain>
    </source>
</reference>
<accession>A0A916TW93</accession>
<feature type="domain" description="DUF3857" evidence="5">
    <location>
        <begin position="65"/>
        <end position="222"/>
    </location>
</feature>
<dbReference type="InterPro" id="IPR038765">
    <property type="entry name" value="Papain-like_cys_pep_sf"/>
</dbReference>
<feature type="chain" id="PRO_5037594266" description="DUF3857 domain-containing protein" evidence="4">
    <location>
        <begin position="23"/>
        <end position="932"/>
    </location>
</feature>
<dbReference type="Gene3D" id="2.60.40.3140">
    <property type="match status" value="1"/>
</dbReference>
<proteinExistence type="predicted"/>
<dbReference type="PANTHER" id="PTHR44858:SF1">
    <property type="entry name" value="UDP-N-ACETYLGLUCOSAMINE--PEPTIDE N-ACETYLGLUCOSAMINYLTRANSFERASE SPINDLY-RELATED"/>
    <property type="match status" value="1"/>
</dbReference>
<evidence type="ECO:0000313" key="7">
    <source>
        <dbReference type="Proteomes" id="UP000608154"/>
    </source>
</evidence>
<dbReference type="InterPro" id="IPR050498">
    <property type="entry name" value="Ycf3"/>
</dbReference>